<sequence length="92" mass="9974">MRNILGSFFKALSVIGIVAFGLWGTTIETMIVYKVAGLWGVVIGFILLPVTFLAIPWYALIAWGNWYPLLVCYGGGIISITLYSIGSAIVSD</sequence>
<dbReference type="EMBL" id="JAPHEG010000001">
    <property type="protein sequence ID" value="MDF2953046.1"/>
    <property type="molecule type" value="Genomic_DNA"/>
</dbReference>
<reference evidence="2" key="1">
    <citation type="submission" date="2022-11" db="EMBL/GenBank/DDBJ databases">
        <title>Candidatus Alkanophaga archaea from heated hydrothermal vent sediment oxidize petroleum alkanes.</title>
        <authorList>
            <person name="Zehnle H."/>
            <person name="Laso-Perez R."/>
            <person name="Lipp J."/>
            <person name="Teske A."/>
            <person name="Wegener G."/>
        </authorList>
    </citation>
    <scope>NUCLEOTIDE SEQUENCE</scope>
    <source>
        <strain evidence="2">MCA70</strain>
    </source>
</reference>
<keyword evidence="1" id="KW-0812">Transmembrane</keyword>
<keyword evidence="1" id="KW-1133">Transmembrane helix</keyword>
<feature type="transmembrane region" description="Helical" evidence="1">
    <location>
        <begin position="36"/>
        <end position="60"/>
    </location>
</feature>
<evidence type="ECO:0000313" key="2">
    <source>
        <dbReference type="EMBL" id="MDF2953046.1"/>
    </source>
</evidence>
<name>A0AAE3P5L8_9BACT</name>
<comment type="caution">
    <text evidence="2">The sequence shown here is derived from an EMBL/GenBank/DDBJ whole genome shotgun (WGS) entry which is preliminary data.</text>
</comment>
<keyword evidence="1" id="KW-0472">Membrane</keyword>
<gene>
    <name evidence="2" type="ORF">OD816_000291</name>
</gene>
<evidence type="ECO:0000313" key="3">
    <source>
        <dbReference type="Proteomes" id="UP001144110"/>
    </source>
</evidence>
<proteinExistence type="predicted"/>
<dbReference type="Proteomes" id="UP001144110">
    <property type="component" value="Unassembled WGS sequence"/>
</dbReference>
<protein>
    <submittedName>
        <fullName evidence="2">Uncharacterized protein</fullName>
    </submittedName>
</protein>
<feature type="transmembrane region" description="Helical" evidence="1">
    <location>
        <begin position="6"/>
        <end position="24"/>
    </location>
</feature>
<evidence type="ECO:0000256" key="1">
    <source>
        <dbReference type="SAM" id="Phobius"/>
    </source>
</evidence>
<accession>A0AAE3P5L8</accession>
<dbReference type="AlphaFoldDB" id="A0AAE3P5L8"/>
<organism evidence="2 3">
    <name type="scientific">Candidatus Thermodesulfobacterium syntrophicum</name>
    <dbReference type="NCBI Taxonomy" id="3060442"/>
    <lineage>
        <taxon>Bacteria</taxon>
        <taxon>Pseudomonadati</taxon>
        <taxon>Thermodesulfobacteriota</taxon>
        <taxon>Thermodesulfobacteria</taxon>
        <taxon>Thermodesulfobacteriales</taxon>
        <taxon>Thermodesulfobacteriaceae</taxon>
        <taxon>Thermodesulfobacterium</taxon>
    </lineage>
</organism>
<feature type="transmembrane region" description="Helical" evidence="1">
    <location>
        <begin position="66"/>
        <end position="90"/>
    </location>
</feature>